<accession>A0A382YJH5</accession>
<feature type="non-terminal residue" evidence="1">
    <location>
        <position position="31"/>
    </location>
</feature>
<organism evidence="1">
    <name type="scientific">marine metagenome</name>
    <dbReference type="NCBI Taxonomy" id="408172"/>
    <lineage>
        <taxon>unclassified sequences</taxon>
        <taxon>metagenomes</taxon>
        <taxon>ecological metagenomes</taxon>
    </lineage>
</organism>
<protein>
    <submittedName>
        <fullName evidence="1">Uncharacterized protein</fullName>
    </submittedName>
</protein>
<dbReference type="EMBL" id="UINC01175832">
    <property type="protein sequence ID" value="SVD82658.1"/>
    <property type="molecule type" value="Genomic_DNA"/>
</dbReference>
<dbReference type="AlphaFoldDB" id="A0A382YJH5"/>
<evidence type="ECO:0000313" key="1">
    <source>
        <dbReference type="EMBL" id="SVD82658.1"/>
    </source>
</evidence>
<gene>
    <name evidence="1" type="ORF">METZ01_LOCUS435512</name>
</gene>
<reference evidence="1" key="1">
    <citation type="submission" date="2018-05" db="EMBL/GenBank/DDBJ databases">
        <authorList>
            <person name="Lanie J.A."/>
            <person name="Ng W.-L."/>
            <person name="Kazmierczak K.M."/>
            <person name="Andrzejewski T.M."/>
            <person name="Davidsen T.M."/>
            <person name="Wayne K.J."/>
            <person name="Tettelin H."/>
            <person name="Glass J.I."/>
            <person name="Rusch D."/>
            <person name="Podicherti R."/>
            <person name="Tsui H.-C.T."/>
            <person name="Winkler M.E."/>
        </authorList>
    </citation>
    <scope>NUCLEOTIDE SEQUENCE</scope>
</reference>
<sequence length="31" mass="3704">MEKNADEHNYKSNNTIKETEDTLTNILKDFF</sequence>
<proteinExistence type="predicted"/>
<name>A0A382YJH5_9ZZZZ</name>